<evidence type="ECO:0000256" key="1">
    <source>
        <dbReference type="SAM" id="Phobius"/>
    </source>
</evidence>
<keyword evidence="1" id="KW-1133">Transmembrane helix</keyword>
<proteinExistence type="predicted"/>
<dbReference type="Proteomes" id="UP001154282">
    <property type="component" value="Unassembled WGS sequence"/>
</dbReference>
<gene>
    <name evidence="3" type="ORF">LITE_LOCUS27569</name>
</gene>
<reference evidence="3" key="1">
    <citation type="submission" date="2022-08" db="EMBL/GenBank/DDBJ databases">
        <authorList>
            <person name="Gutierrez-Valencia J."/>
        </authorList>
    </citation>
    <scope>NUCLEOTIDE SEQUENCE</scope>
</reference>
<evidence type="ECO:0000313" key="3">
    <source>
        <dbReference type="EMBL" id="CAI0443189.1"/>
    </source>
</evidence>
<dbReference type="EMBL" id="CAMGYJ010000007">
    <property type="protein sequence ID" value="CAI0443189.1"/>
    <property type="molecule type" value="Genomic_DNA"/>
</dbReference>
<evidence type="ECO:0000256" key="2">
    <source>
        <dbReference type="SAM" id="SignalP"/>
    </source>
</evidence>
<evidence type="ECO:0000313" key="4">
    <source>
        <dbReference type="Proteomes" id="UP001154282"/>
    </source>
</evidence>
<organism evidence="3 4">
    <name type="scientific">Linum tenue</name>
    <dbReference type="NCBI Taxonomy" id="586396"/>
    <lineage>
        <taxon>Eukaryota</taxon>
        <taxon>Viridiplantae</taxon>
        <taxon>Streptophyta</taxon>
        <taxon>Embryophyta</taxon>
        <taxon>Tracheophyta</taxon>
        <taxon>Spermatophyta</taxon>
        <taxon>Magnoliopsida</taxon>
        <taxon>eudicotyledons</taxon>
        <taxon>Gunneridae</taxon>
        <taxon>Pentapetalae</taxon>
        <taxon>rosids</taxon>
        <taxon>fabids</taxon>
        <taxon>Malpighiales</taxon>
        <taxon>Linaceae</taxon>
        <taxon>Linum</taxon>
    </lineage>
</organism>
<keyword evidence="1" id="KW-0472">Membrane</keyword>
<dbReference type="AlphaFoldDB" id="A0AAV0MB25"/>
<comment type="caution">
    <text evidence="3">The sequence shown here is derived from an EMBL/GenBank/DDBJ whole genome shotgun (WGS) entry which is preliminary data.</text>
</comment>
<keyword evidence="2" id="KW-0732">Signal</keyword>
<feature type="transmembrane region" description="Helical" evidence="1">
    <location>
        <begin position="23"/>
        <end position="40"/>
    </location>
</feature>
<sequence>LLILLLLILIAYSSKSGKRNAHALHFIILFGAALVVLYPLRLELPSLSSLVMDENHRSKRTYKQQYPFHDAAQRHKVVPWRLEGEGLIGQKVQGIMLVSMGLQAVDKCTRIIFMVQVNC</sequence>
<feature type="signal peptide" evidence="2">
    <location>
        <begin position="1"/>
        <end position="16"/>
    </location>
</feature>
<protein>
    <submittedName>
        <fullName evidence="3">Uncharacterized protein</fullName>
    </submittedName>
</protein>
<keyword evidence="4" id="KW-1185">Reference proteome</keyword>
<name>A0AAV0MB25_9ROSI</name>
<keyword evidence="1" id="KW-0812">Transmembrane</keyword>
<feature type="non-terminal residue" evidence="3">
    <location>
        <position position="1"/>
    </location>
</feature>
<accession>A0AAV0MB25</accession>
<feature type="chain" id="PRO_5043942390" evidence="2">
    <location>
        <begin position="17"/>
        <end position="119"/>
    </location>
</feature>